<dbReference type="AlphaFoldDB" id="A0A4D9CXJ7"/>
<dbReference type="EMBL" id="SDOX01000119">
    <property type="protein sequence ID" value="TFJ82165.1"/>
    <property type="molecule type" value="Genomic_DNA"/>
</dbReference>
<keyword evidence="2" id="KW-0812">Transmembrane</keyword>
<evidence type="ECO:0000313" key="3">
    <source>
        <dbReference type="EMBL" id="TFJ82165.1"/>
    </source>
</evidence>
<evidence type="ECO:0000256" key="1">
    <source>
        <dbReference type="SAM" id="MobiDB-lite"/>
    </source>
</evidence>
<feature type="region of interest" description="Disordered" evidence="1">
    <location>
        <begin position="236"/>
        <end position="258"/>
    </location>
</feature>
<evidence type="ECO:0000313" key="4">
    <source>
        <dbReference type="Proteomes" id="UP000355283"/>
    </source>
</evidence>
<feature type="transmembrane region" description="Helical" evidence="2">
    <location>
        <begin position="21"/>
        <end position="43"/>
    </location>
</feature>
<dbReference type="Gene3D" id="1.25.40.10">
    <property type="entry name" value="Tetratricopeptide repeat domain"/>
    <property type="match status" value="1"/>
</dbReference>
<accession>A0A4D9CXJ7</accession>
<proteinExistence type="predicted"/>
<dbReference type="OrthoDB" id="10463536at2759"/>
<protein>
    <submittedName>
        <fullName evidence="3">Uncharacterized protein</fullName>
    </submittedName>
</protein>
<dbReference type="InterPro" id="IPR011990">
    <property type="entry name" value="TPR-like_helical_dom_sf"/>
</dbReference>
<dbReference type="SUPFAM" id="SSF48452">
    <property type="entry name" value="TPR-like"/>
    <property type="match status" value="1"/>
</dbReference>
<name>A0A4D9CXJ7_9STRA</name>
<gene>
    <name evidence="3" type="ORF">NSK_006494</name>
</gene>
<sequence>MASAPARPYHRQSLWANPSSLLLSLAFAAFAVTFHALFMTPWLEVRAARLRGGWARESMDEESSIRHGGCDFLRHDAAVLDTNTFEHLYRGQRPVVLSSSTSLATFWSQPRWPYVQEEKEVQVEAWGRDRLLKLHGKNLTVLVGGWKAWEGQTKAGMFALGNWVGGVRLPLKEFVHKYLDRPGGAAGGDAGAEEAVEDFAHTGTVSWALEDLPRDLADAVCTPKLFDAWAGEEMTWSGRKGQGEEASRNEKDNGKEEAGRVRIALGKSRGGRGWSVSERESWSGLMFGGAVLHYLYPPGRGLRNLTLQGRGHPLLGPLEWVTGTLGVLEHYDGGRGPGGGVMDPPPLHCWQGPGDLVYVPPGWKSMRVHVGDVVTVEGEGVRGGGVRAQGREKEDVEDRIFHYHAEALARHPEDVESLMAAGEAYARRSLRATTTVNRDSLWRESFMCVHTAMNLRPCDPTTHLVAAQVLLANRSAPHDESHRQAKAIIHRAEETFFTLSSPSCPFPALPRERVAALLASARLRFAQFFFWIGDETEGKRAVAEVLALRPTYLEAHQLLVFALKKSGRDREAREAKHLALVALGPRGRERSVIEAFESLLEPQKDCR</sequence>
<comment type="caution">
    <text evidence="3">The sequence shown here is derived from an EMBL/GenBank/DDBJ whole genome shotgun (WGS) entry which is preliminary data.</text>
</comment>
<evidence type="ECO:0000256" key="2">
    <source>
        <dbReference type="SAM" id="Phobius"/>
    </source>
</evidence>
<reference evidence="3 4" key="1">
    <citation type="submission" date="2019-01" db="EMBL/GenBank/DDBJ databases">
        <title>Nuclear Genome Assembly of the Microalgal Biofuel strain Nannochloropsis salina CCMP1776.</title>
        <authorList>
            <person name="Hovde B."/>
        </authorList>
    </citation>
    <scope>NUCLEOTIDE SEQUENCE [LARGE SCALE GENOMIC DNA]</scope>
    <source>
        <strain evidence="3 4">CCMP1776</strain>
    </source>
</reference>
<dbReference type="Proteomes" id="UP000355283">
    <property type="component" value="Unassembled WGS sequence"/>
</dbReference>
<keyword evidence="2" id="KW-0472">Membrane</keyword>
<keyword evidence="2" id="KW-1133">Transmembrane helix</keyword>
<feature type="compositionally biased region" description="Basic and acidic residues" evidence="1">
    <location>
        <begin position="241"/>
        <end position="258"/>
    </location>
</feature>
<keyword evidence="4" id="KW-1185">Reference proteome</keyword>
<organism evidence="3 4">
    <name type="scientific">Nannochloropsis salina CCMP1776</name>
    <dbReference type="NCBI Taxonomy" id="1027361"/>
    <lineage>
        <taxon>Eukaryota</taxon>
        <taxon>Sar</taxon>
        <taxon>Stramenopiles</taxon>
        <taxon>Ochrophyta</taxon>
        <taxon>Eustigmatophyceae</taxon>
        <taxon>Eustigmatales</taxon>
        <taxon>Monodopsidaceae</taxon>
        <taxon>Microchloropsis</taxon>
        <taxon>Microchloropsis salina</taxon>
    </lineage>
</organism>